<dbReference type="SUPFAM" id="SSF52540">
    <property type="entry name" value="P-loop containing nucleoside triphosphate hydrolases"/>
    <property type="match status" value="1"/>
</dbReference>
<evidence type="ECO:0000313" key="2">
    <source>
        <dbReference type="EMBL" id="MCS3921312.1"/>
    </source>
</evidence>
<dbReference type="InterPro" id="IPR027417">
    <property type="entry name" value="P-loop_NTPase"/>
</dbReference>
<evidence type="ECO:0000259" key="1">
    <source>
        <dbReference type="Pfam" id="PF13614"/>
    </source>
</evidence>
<dbReference type="CDD" id="cd02042">
    <property type="entry name" value="ParAB_family"/>
    <property type="match status" value="1"/>
</dbReference>
<dbReference type="RefSeq" id="WP_259102384.1">
    <property type="nucleotide sequence ID" value="NZ_CP130455.1"/>
</dbReference>
<dbReference type="Pfam" id="PF13614">
    <property type="entry name" value="AAA_31"/>
    <property type="match status" value="1"/>
</dbReference>
<dbReference type="PANTHER" id="PTHR13696">
    <property type="entry name" value="P-LOOP CONTAINING NUCLEOSIDE TRIPHOSPHATE HYDROLASE"/>
    <property type="match status" value="1"/>
</dbReference>
<evidence type="ECO:0000313" key="3">
    <source>
        <dbReference type="Proteomes" id="UP001204798"/>
    </source>
</evidence>
<organism evidence="2 3">
    <name type="scientific">Candidatus Fervidibacter sacchari</name>
    <dbReference type="NCBI Taxonomy" id="1448929"/>
    <lineage>
        <taxon>Bacteria</taxon>
        <taxon>Candidatus Fervidibacterota</taxon>
        <taxon>Candidatus Fervidibacter</taxon>
    </lineage>
</organism>
<dbReference type="PANTHER" id="PTHR13696:SF99">
    <property type="entry name" value="COBYRINIC ACID AC-DIAMIDE SYNTHASE"/>
    <property type="match status" value="1"/>
</dbReference>
<protein>
    <submittedName>
        <fullName evidence="2">Chromosome partitioning protein</fullName>
    </submittedName>
</protein>
<proteinExistence type="predicted"/>
<gene>
    <name evidence="2" type="ORF">M2350_003761</name>
</gene>
<dbReference type="Gene3D" id="3.40.50.300">
    <property type="entry name" value="P-loop containing nucleotide triphosphate hydrolases"/>
    <property type="match status" value="1"/>
</dbReference>
<sequence>MVTIAFASLKGGTGKTTLTYNLASFWADSGRKVLAVDFDPQGNLTFAFLPPESLPEEARTRSLFSRKPPQPFSISENLWLLGADNKLSSWDMRGTNPDLLLPSQVIRSLPFDLILLDTPTGWRPLTRAAIFSCDYLVVPVDPSPFAFAGIVQLVEGLVDLTKKRERVAEILGVVVNLAEEHTRITQRIIASLKELLGEDRFLGVLSKSVRVKETVLERKPLHVLAPQSKWAQQIEEIAKAIERRVMRE</sequence>
<dbReference type="InterPro" id="IPR050678">
    <property type="entry name" value="DNA_Partitioning_ATPase"/>
</dbReference>
<comment type="caution">
    <text evidence="2">The sequence shown here is derived from an EMBL/GenBank/DDBJ whole genome shotgun (WGS) entry which is preliminary data.</text>
</comment>
<dbReference type="EMBL" id="JANUCP010000013">
    <property type="protein sequence ID" value="MCS3921312.1"/>
    <property type="molecule type" value="Genomic_DNA"/>
</dbReference>
<dbReference type="InterPro" id="IPR025669">
    <property type="entry name" value="AAA_dom"/>
</dbReference>
<feature type="domain" description="AAA" evidence="1">
    <location>
        <begin position="3"/>
        <end position="163"/>
    </location>
</feature>
<dbReference type="Proteomes" id="UP001204798">
    <property type="component" value="Unassembled WGS sequence"/>
</dbReference>
<accession>A0ABT2ETR7</accession>
<keyword evidence="3" id="KW-1185">Reference proteome</keyword>
<reference evidence="2 3" key="1">
    <citation type="submission" date="2022-08" db="EMBL/GenBank/DDBJ databases">
        <title>Bacterial and archaeal communities from various locations to study Microbial Dark Matter (Phase II).</title>
        <authorList>
            <person name="Stepanauskas R."/>
        </authorList>
    </citation>
    <scope>NUCLEOTIDE SEQUENCE [LARGE SCALE GENOMIC DNA]</scope>
    <source>
        <strain evidence="2 3">PD1</strain>
    </source>
</reference>
<name>A0ABT2ETR7_9BACT</name>